<sequence length="50" mass="5370">MSEKAASSPAATAVTAVTEATEVMEEEEDEEAIYEAHREELLAMLRSGGQ</sequence>
<organism evidence="1 2">
    <name type="scientific">Effrenium voratum</name>
    <dbReference type="NCBI Taxonomy" id="2562239"/>
    <lineage>
        <taxon>Eukaryota</taxon>
        <taxon>Sar</taxon>
        <taxon>Alveolata</taxon>
        <taxon>Dinophyceae</taxon>
        <taxon>Suessiales</taxon>
        <taxon>Symbiodiniaceae</taxon>
        <taxon>Effrenium</taxon>
    </lineage>
</organism>
<dbReference type="Proteomes" id="UP001178507">
    <property type="component" value="Unassembled WGS sequence"/>
</dbReference>
<reference evidence="1" key="1">
    <citation type="submission" date="2023-08" db="EMBL/GenBank/DDBJ databases">
        <authorList>
            <person name="Chen Y."/>
            <person name="Shah S."/>
            <person name="Dougan E. K."/>
            <person name="Thang M."/>
            <person name="Chan C."/>
        </authorList>
    </citation>
    <scope>NUCLEOTIDE SEQUENCE</scope>
</reference>
<dbReference type="AlphaFoldDB" id="A0AA36I327"/>
<proteinExistence type="predicted"/>
<feature type="non-terminal residue" evidence="1">
    <location>
        <position position="50"/>
    </location>
</feature>
<evidence type="ECO:0000313" key="2">
    <source>
        <dbReference type="Proteomes" id="UP001178507"/>
    </source>
</evidence>
<name>A0AA36I327_9DINO</name>
<protein>
    <submittedName>
        <fullName evidence="1">Uncharacterized protein</fullName>
    </submittedName>
</protein>
<dbReference type="EMBL" id="CAUJNA010000624">
    <property type="protein sequence ID" value="CAJ1379406.1"/>
    <property type="molecule type" value="Genomic_DNA"/>
</dbReference>
<comment type="caution">
    <text evidence="1">The sequence shown here is derived from an EMBL/GenBank/DDBJ whole genome shotgun (WGS) entry which is preliminary data.</text>
</comment>
<evidence type="ECO:0000313" key="1">
    <source>
        <dbReference type="EMBL" id="CAJ1379406.1"/>
    </source>
</evidence>
<accession>A0AA36I327</accession>
<keyword evidence="2" id="KW-1185">Reference proteome</keyword>
<gene>
    <name evidence="1" type="ORF">EVOR1521_LOCUS7660</name>
</gene>